<organism evidence="2 3">
    <name type="scientific">Nitratireductor thuwali</name>
    <dbReference type="NCBI Taxonomy" id="2267699"/>
    <lineage>
        <taxon>Bacteria</taxon>
        <taxon>Pseudomonadati</taxon>
        <taxon>Pseudomonadota</taxon>
        <taxon>Alphaproteobacteria</taxon>
        <taxon>Hyphomicrobiales</taxon>
        <taxon>Phyllobacteriaceae</taxon>
        <taxon>Nitratireductor</taxon>
    </lineage>
</organism>
<protein>
    <recommendedName>
        <fullName evidence="1">DUF6950 domain-containing protein</fullName>
    </recommendedName>
</protein>
<accession>A0ABY5MNH1</accession>
<evidence type="ECO:0000259" key="1">
    <source>
        <dbReference type="Pfam" id="PF22262"/>
    </source>
</evidence>
<sequence>MGTEPMIVRVPDWEKRLNEVVERHIDLPSQFGVSDCWIIPADAFEAITGEKLYRGIRYKTEAGAARQLRKRGFETVEDAFRARLPEIGRLSARRGDLGVIERDGAISGGVVTNIGFVTRGEGSVLILPITEIKTAFRVGD</sequence>
<evidence type="ECO:0000313" key="3">
    <source>
        <dbReference type="Proteomes" id="UP001342418"/>
    </source>
</evidence>
<dbReference type="EMBL" id="CP030941">
    <property type="protein sequence ID" value="UUP19500.1"/>
    <property type="molecule type" value="Genomic_DNA"/>
</dbReference>
<name>A0ABY5MNH1_9HYPH</name>
<evidence type="ECO:0000313" key="2">
    <source>
        <dbReference type="EMBL" id="UUP19500.1"/>
    </source>
</evidence>
<dbReference type="InterPro" id="IPR053802">
    <property type="entry name" value="DUF6950"/>
</dbReference>
<keyword evidence="3" id="KW-1185">Reference proteome</keyword>
<dbReference type="Pfam" id="PF22262">
    <property type="entry name" value="DUF6950"/>
    <property type="match status" value="1"/>
</dbReference>
<feature type="domain" description="DUF6950" evidence="1">
    <location>
        <begin position="9"/>
        <end position="138"/>
    </location>
</feature>
<dbReference type="Proteomes" id="UP001342418">
    <property type="component" value="Chromosome"/>
</dbReference>
<reference evidence="2 3" key="1">
    <citation type="submission" date="2018-07" db="EMBL/GenBank/DDBJ databases">
        <title>Genome sequence of Nitratireductor thuwali#1536.</title>
        <authorList>
            <person name="Michoud G."/>
            <person name="Merlino G."/>
            <person name="Sefrji F.O."/>
            <person name="Daffonchio D."/>
        </authorList>
    </citation>
    <scope>NUCLEOTIDE SEQUENCE [LARGE SCALE GENOMIC DNA]</scope>
    <source>
        <strain evidence="3">Nit1536</strain>
    </source>
</reference>
<gene>
    <name evidence="2" type="ORF">NTH_04003</name>
</gene>
<proteinExistence type="predicted"/>